<reference evidence="4" key="2">
    <citation type="submission" date="2022-01" db="EMBL/GenBank/DDBJ databases">
        <authorList>
            <person name="Yamashiro T."/>
            <person name="Shiraishi A."/>
            <person name="Satake H."/>
            <person name="Nakayama K."/>
        </authorList>
    </citation>
    <scope>NUCLEOTIDE SEQUENCE</scope>
</reference>
<feature type="domain" description="CCHC-type" evidence="3">
    <location>
        <begin position="130"/>
        <end position="146"/>
    </location>
</feature>
<reference evidence="4" key="1">
    <citation type="journal article" date="2022" name="Int. J. Mol. Sci.">
        <title>Draft Genome of Tanacetum Coccineum: Genomic Comparison of Closely Related Tanacetum-Family Plants.</title>
        <authorList>
            <person name="Yamashiro T."/>
            <person name="Shiraishi A."/>
            <person name="Nakayama K."/>
            <person name="Satake H."/>
        </authorList>
    </citation>
    <scope>NUCLEOTIDE SEQUENCE</scope>
</reference>
<evidence type="ECO:0000256" key="2">
    <source>
        <dbReference type="SAM" id="MobiDB-lite"/>
    </source>
</evidence>
<feature type="region of interest" description="Disordered" evidence="2">
    <location>
        <begin position="672"/>
        <end position="707"/>
    </location>
</feature>
<keyword evidence="5" id="KW-1185">Reference proteome</keyword>
<dbReference type="InterPro" id="IPR001878">
    <property type="entry name" value="Znf_CCHC"/>
</dbReference>
<dbReference type="SMART" id="SM00343">
    <property type="entry name" value="ZnF_C2HC"/>
    <property type="match status" value="2"/>
</dbReference>
<feature type="coiled-coil region" evidence="1">
    <location>
        <begin position="276"/>
        <end position="310"/>
    </location>
</feature>
<gene>
    <name evidence="4" type="ORF">Tco_0682301</name>
</gene>
<evidence type="ECO:0000259" key="3">
    <source>
        <dbReference type="SMART" id="SM00343"/>
    </source>
</evidence>
<comment type="caution">
    <text evidence="4">The sequence shown here is derived from an EMBL/GenBank/DDBJ whole genome shotgun (WGS) entry which is preliminary data.</text>
</comment>
<accession>A0ABQ4XRF3</accession>
<dbReference type="EMBL" id="BQNB010009740">
    <property type="protein sequence ID" value="GJS67736.1"/>
    <property type="molecule type" value="Genomic_DNA"/>
</dbReference>
<dbReference type="Proteomes" id="UP001151760">
    <property type="component" value="Unassembled WGS sequence"/>
</dbReference>
<evidence type="ECO:0000256" key="1">
    <source>
        <dbReference type="SAM" id="Coils"/>
    </source>
</evidence>
<evidence type="ECO:0000313" key="4">
    <source>
        <dbReference type="EMBL" id="GJS67736.1"/>
    </source>
</evidence>
<sequence>MVEGVMKVMPITTAKEKAMRRLEVKARSTLMMGILNEHQIKFNSIKDAKPLLEAIEKRFGGNEATKKTQRNILKQQYENFTALSSEILDQTFDRLQKLANQLDLFGEKLSQEDLTVNGNETIGFDKSKVECYNCHKRGHFAREYRAPRNQDNKKESSRRSVHVETSTSIALVSCDGLGGYDWSDQAEEGPNYALMAYSSSSSDSEVSNDSNCSKSCMETVKLLKSQNDQLLRDLEKSSLIVLGYKTGLESVEENLEFYKKNESVYVENINGLKWDIQVGDITISELRKNLEKLQKEKDIIQFNVDKFENASNSLDKLIECQIVDNFKKGLRYEKYNAVPPPFTGNFMPLTPDLSFTGLDEFVNKPVVENRKYDEEVSEIVRKNDDVLIIEEWVSDSEEENVSQPKTEKKTVKPSIAKIEFVKPKQQEKTTRKTVKQVEKHRQNTHNLRGNQINWSNMMSQRLGRNFEMFNKACYVCGSFDHLQVDCNFHQKQFQNQRMVKPVWNNAQRVNHQNFAKKTHLYAKKNMVPRAVLMKSGLVSINTARQNISKTTVSVNIARQVNTAHLKTIVNAARPMSYLSKTAHSTVKRPINNNTSFKNSNINQRVNIVRGKNVNTARLKAVVNDVQGNNVNAVKALACWIQDKGVIHSGCSRHMTGNKSYLTDYEEIDGGYVSFERNPKGGKITGKDPKSSHDDGSKPSSDDGKAGY</sequence>
<dbReference type="SUPFAM" id="SSF57756">
    <property type="entry name" value="Retrovirus zinc finger-like domains"/>
    <property type="match status" value="1"/>
</dbReference>
<dbReference type="Gene3D" id="4.10.60.10">
    <property type="entry name" value="Zinc finger, CCHC-type"/>
    <property type="match status" value="1"/>
</dbReference>
<keyword evidence="1" id="KW-0175">Coiled coil</keyword>
<dbReference type="Pfam" id="PF14223">
    <property type="entry name" value="Retrotran_gag_2"/>
    <property type="match status" value="1"/>
</dbReference>
<proteinExistence type="predicted"/>
<feature type="region of interest" description="Disordered" evidence="2">
    <location>
        <begin position="143"/>
        <end position="162"/>
    </location>
</feature>
<protein>
    <submittedName>
        <fullName evidence="4">Ribonuclease H-like domain-containing protein</fullName>
    </submittedName>
</protein>
<organism evidence="4 5">
    <name type="scientific">Tanacetum coccineum</name>
    <dbReference type="NCBI Taxonomy" id="301880"/>
    <lineage>
        <taxon>Eukaryota</taxon>
        <taxon>Viridiplantae</taxon>
        <taxon>Streptophyta</taxon>
        <taxon>Embryophyta</taxon>
        <taxon>Tracheophyta</taxon>
        <taxon>Spermatophyta</taxon>
        <taxon>Magnoliopsida</taxon>
        <taxon>eudicotyledons</taxon>
        <taxon>Gunneridae</taxon>
        <taxon>Pentapetalae</taxon>
        <taxon>asterids</taxon>
        <taxon>campanulids</taxon>
        <taxon>Asterales</taxon>
        <taxon>Asteraceae</taxon>
        <taxon>Asteroideae</taxon>
        <taxon>Anthemideae</taxon>
        <taxon>Anthemidinae</taxon>
        <taxon>Tanacetum</taxon>
    </lineage>
</organism>
<feature type="domain" description="CCHC-type" evidence="3">
    <location>
        <begin position="472"/>
        <end position="488"/>
    </location>
</feature>
<evidence type="ECO:0000313" key="5">
    <source>
        <dbReference type="Proteomes" id="UP001151760"/>
    </source>
</evidence>
<name>A0ABQ4XRF3_9ASTR</name>
<feature type="compositionally biased region" description="Basic and acidic residues" evidence="2">
    <location>
        <begin position="684"/>
        <end position="707"/>
    </location>
</feature>
<dbReference type="InterPro" id="IPR036875">
    <property type="entry name" value="Znf_CCHC_sf"/>
</dbReference>